<comment type="caution">
    <text evidence="2">The sequence shown here is derived from an EMBL/GenBank/DDBJ whole genome shotgun (WGS) entry which is preliminary data.</text>
</comment>
<keyword evidence="1" id="KW-0732">Signal</keyword>
<keyword evidence="3" id="KW-1185">Reference proteome</keyword>
<name>A0A9W7SY75_9PEZI</name>
<accession>A0A9W7SY75</accession>
<reference evidence="2 3" key="2">
    <citation type="journal article" date="2021" name="Curr. Genet.">
        <title>Genetic response to nitrogen starvation in the aggressive Eucalyptus foliar pathogen Teratosphaeria destructans.</title>
        <authorList>
            <person name="Havenga M."/>
            <person name="Wingfield B.D."/>
            <person name="Wingfield M.J."/>
            <person name="Dreyer L.L."/>
            <person name="Roets F."/>
            <person name="Aylward J."/>
        </authorList>
    </citation>
    <scope>NUCLEOTIDE SEQUENCE [LARGE SCALE GENOMIC DNA]</scope>
    <source>
        <strain evidence="2">CMW44962</strain>
    </source>
</reference>
<dbReference type="Proteomes" id="UP001138500">
    <property type="component" value="Unassembled WGS sequence"/>
</dbReference>
<reference evidence="2 3" key="1">
    <citation type="journal article" date="2018" name="IMA Fungus">
        <title>IMA Genome-F 10: Nine draft genome sequences of Claviceps purpurea s.lat., including C. arundinis, C. humidiphila, and C. cf. spartinae, pseudomolecules for the pitch canker pathogen Fusarium circinatum, draft genome of Davidsoniella eucalypti, Grosmannia galeiformis, Quambalaria eucalypti, and Teratosphaeria destructans.</title>
        <authorList>
            <person name="Wingfield B.D."/>
            <person name="Liu M."/>
            <person name="Nguyen H.D."/>
            <person name="Lane F.A."/>
            <person name="Morgan S.W."/>
            <person name="De Vos L."/>
            <person name="Wilken P.M."/>
            <person name="Duong T.A."/>
            <person name="Aylward J."/>
            <person name="Coetzee M.P."/>
            <person name="Dadej K."/>
            <person name="De Beer Z.W."/>
            <person name="Findlay W."/>
            <person name="Havenga M."/>
            <person name="Kolarik M."/>
            <person name="Menzies J.G."/>
            <person name="Naidoo K."/>
            <person name="Pochopski O."/>
            <person name="Shoukouhi P."/>
            <person name="Santana Q.C."/>
            <person name="Seifert K.A."/>
            <person name="Soal N."/>
            <person name="Steenkamp E.T."/>
            <person name="Tatham C.T."/>
            <person name="van der Nest M.A."/>
            <person name="Wingfield M.J."/>
        </authorList>
    </citation>
    <scope>NUCLEOTIDE SEQUENCE [LARGE SCALE GENOMIC DNA]</scope>
    <source>
        <strain evidence="2">CMW44962</strain>
    </source>
</reference>
<feature type="chain" id="PRO_5040931768" evidence="1">
    <location>
        <begin position="16"/>
        <end position="112"/>
    </location>
</feature>
<proteinExistence type="predicted"/>
<feature type="signal peptide" evidence="1">
    <location>
        <begin position="1"/>
        <end position="15"/>
    </location>
</feature>
<dbReference type="EMBL" id="RIBY02000458">
    <property type="protein sequence ID" value="KAH9842132.1"/>
    <property type="molecule type" value="Genomic_DNA"/>
</dbReference>
<dbReference type="AlphaFoldDB" id="A0A9W7SY75"/>
<protein>
    <submittedName>
        <fullName evidence="2">Extracellular protein 28-1</fullName>
    </submittedName>
</protein>
<organism evidence="2 3">
    <name type="scientific">Teratosphaeria destructans</name>
    <dbReference type="NCBI Taxonomy" id="418781"/>
    <lineage>
        <taxon>Eukaryota</taxon>
        <taxon>Fungi</taxon>
        <taxon>Dikarya</taxon>
        <taxon>Ascomycota</taxon>
        <taxon>Pezizomycotina</taxon>
        <taxon>Dothideomycetes</taxon>
        <taxon>Dothideomycetidae</taxon>
        <taxon>Mycosphaerellales</taxon>
        <taxon>Teratosphaeriaceae</taxon>
        <taxon>Teratosphaeria</taxon>
    </lineage>
</organism>
<evidence type="ECO:0000256" key="1">
    <source>
        <dbReference type="SAM" id="SignalP"/>
    </source>
</evidence>
<sequence>MHLFTIIGLAASAAAWSYYHDCRCHSTIDRVANNDVTTKACKKLSADTSNYQYKQDWQQQCHGETETIHNGDWENLCRSEGKSQEFFQWCWNKDTDGGDGYYGTGLPKRDRR</sequence>
<evidence type="ECO:0000313" key="3">
    <source>
        <dbReference type="Proteomes" id="UP001138500"/>
    </source>
</evidence>
<evidence type="ECO:0000313" key="2">
    <source>
        <dbReference type="EMBL" id="KAH9842132.1"/>
    </source>
</evidence>
<gene>
    <name evidence="2" type="ORF">Tdes44962_MAKER07684</name>
</gene>